<dbReference type="OMA" id="PNEFPHN"/>
<dbReference type="KEGG" id="dan:6504150"/>
<evidence type="ECO:0000256" key="2">
    <source>
        <dbReference type="ARBA" id="ARBA00004412"/>
    </source>
</evidence>
<dbReference type="PANTHER" id="PTHR12431">
    <property type="entry name" value="SORTING NEXIN 17 AND 27"/>
    <property type="match status" value="1"/>
</dbReference>
<dbReference type="GO" id="GO:0032266">
    <property type="term" value="F:phosphatidylinositol-3-phosphate binding"/>
    <property type="evidence" value="ECO:0007669"/>
    <property type="project" value="InterPro"/>
</dbReference>
<evidence type="ECO:0000259" key="7">
    <source>
        <dbReference type="PROSITE" id="PS50106"/>
    </source>
</evidence>
<dbReference type="EMBL" id="CH902622">
    <property type="protein sequence ID" value="EDV34725.1"/>
    <property type="molecule type" value="Genomic_DNA"/>
</dbReference>
<feature type="region of interest" description="Disordered" evidence="6">
    <location>
        <begin position="1"/>
        <end position="20"/>
    </location>
</feature>
<dbReference type="Gene3D" id="3.10.20.90">
    <property type="entry name" value="Phosphatidylinositol 3-kinase Catalytic Subunit, Chain A, domain 1"/>
    <property type="match status" value="1"/>
</dbReference>
<evidence type="ECO:0000313" key="10">
    <source>
        <dbReference type="EMBL" id="EDV34725.1"/>
    </source>
</evidence>
<dbReference type="SMART" id="SM00228">
    <property type="entry name" value="PDZ"/>
    <property type="match status" value="1"/>
</dbReference>
<evidence type="ECO:0000256" key="6">
    <source>
        <dbReference type="SAM" id="MobiDB-lite"/>
    </source>
</evidence>
<dbReference type="FunCoup" id="B3MSH0">
    <property type="interactions" value="1471"/>
</dbReference>
<accession>B3MSH0</accession>
<dbReference type="FunFam" id="3.30.1520.10:FF:000003">
    <property type="entry name" value="sorting nexin-27 isoform X2"/>
    <property type="match status" value="1"/>
</dbReference>
<feature type="domain" description="Ras-associating" evidence="9">
    <location>
        <begin position="288"/>
        <end position="376"/>
    </location>
</feature>
<feature type="domain" description="PDZ" evidence="7">
    <location>
        <begin position="59"/>
        <end position="152"/>
    </location>
</feature>
<dbReference type="CDD" id="cd01777">
    <property type="entry name" value="FERM_F1_SNX27"/>
    <property type="match status" value="1"/>
</dbReference>
<organism evidence="10 11">
    <name type="scientific">Drosophila ananassae</name>
    <name type="common">Fruit fly</name>
    <dbReference type="NCBI Taxonomy" id="7217"/>
    <lineage>
        <taxon>Eukaryota</taxon>
        <taxon>Metazoa</taxon>
        <taxon>Ecdysozoa</taxon>
        <taxon>Arthropoda</taxon>
        <taxon>Hexapoda</taxon>
        <taxon>Insecta</taxon>
        <taxon>Pterygota</taxon>
        <taxon>Neoptera</taxon>
        <taxon>Endopterygota</taxon>
        <taxon>Diptera</taxon>
        <taxon>Brachycera</taxon>
        <taxon>Muscomorpha</taxon>
        <taxon>Ephydroidea</taxon>
        <taxon>Drosophilidae</taxon>
        <taxon>Drosophila</taxon>
        <taxon>Sophophora</taxon>
    </lineage>
</organism>
<dbReference type="FunFam" id="1.20.80.60:FF:000003">
    <property type="entry name" value="Sorting nexin-27"/>
    <property type="match status" value="1"/>
</dbReference>
<evidence type="ECO:0008006" key="12">
    <source>
        <dbReference type="Google" id="ProtNLM"/>
    </source>
</evidence>
<name>B3MSH0_DROAN</name>
<dbReference type="FunFam" id="3.10.20.90:FF:000210">
    <property type="entry name" value="Putative Sorting nexin-27"/>
    <property type="match status" value="1"/>
</dbReference>
<keyword evidence="4" id="KW-0446">Lipid-binding</keyword>
<dbReference type="PhylomeDB" id="B3MSH0"/>
<keyword evidence="3" id="KW-0967">Endosome</keyword>
<keyword evidence="11" id="KW-1185">Reference proteome</keyword>
<dbReference type="Gene3D" id="2.30.42.10">
    <property type="match status" value="1"/>
</dbReference>
<protein>
    <recommendedName>
        <fullName evidence="12">Sorting nexin-27</fullName>
    </recommendedName>
</protein>
<dbReference type="CTD" id="81609"/>
<dbReference type="SUPFAM" id="SSF64268">
    <property type="entry name" value="PX domain"/>
    <property type="match status" value="1"/>
</dbReference>
<dbReference type="GO" id="GO:0032456">
    <property type="term" value="P:endocytic recycling"/>
    <property type="evidence" value="ECO:0007669"/>
    <property type="project" value="TreeGrafter"/>
</dbReference>
<evidence type="ECO:0000256" key="5">
    <source>
        <dbReference type="ARBA" id="ARBA00023136"/>
    </source>
</evidence>
<dbReference type="GO" id="GO:0007165">
    <property type="term" value="P:signal transduction"/>
    <property type="evidence" value="ECO:0007669"/>
    <property type="project" value="InterPro"/>
</dbReference>
<keyword evidence="5" id="KW-0472">Membrane</keyword>
<dbReference type="STRING" id="7217.B3MSH0"/>
<gene>
    <name evidence="10" type="primary">Dana\GF21468</name>
    <name evidence="10" type="synonym">dana_GLEANR_4663</name>
    <name evidence="10" type="ORF">GF21468</name>
</gene>
<dbReference type="InterPro" id="IPR037835">
    <property type="entry name" value="SNX27_RA"/>
</dbReference>
<dbReference type="PANTHER" id="PTHR12431:SF19">
    <property type="entry name" value="SORTING NEXIN-27"/>
    <property type="match status" value="1"/>
</dbReference>
<dbReference type="Pfam" id="PF00787">
    <property type="entry name" value="PX"/>
    <property type="match status" value="1"/>
</dbReference>
<dbReference type="CDD" id="cd23070">
    <property type="entry name" value="PDZ_SNX27-like"/>
    <property type="match status" value="1"/>
</dbReference>
<reference evidence="10 11" key="1">
    <citation type="journal article" date="2007" name="Nature">
        <title>Evolution of genes and genomes on the Drosophila phylogeny.</title>
        <authorList>
            <consortium name="Drosophila 12 Genomes Consortium"/>
            <person name="Clark A.G."/>
            <person name="Eisen M.B."/>
            <person name="Smith D.R."/>
            <person name="Bergman C.M."/>
            <person name="Oliver B."/>
            <person name="Markow T.A."/>
            <person name="Kaufman T.C."/>
            <person name="Kellis M."/>
            <person name="Gelbart W."/>
            <person name="Iyer V.N."/>
            <person name="Pollard D.A."/>
            <person name="Sackton T.B."/>
            <person name="Larracuente A.M."/>
            <person name="Singh N.D."/>
            <person name="Abad J.P."/>
            <person name="Abt D.N."/>
            <person name="Adryan B."/>
            <person name="Aguade M."/>
            <person name="Akashi H."/>
            <person name="Anderson W.W."/>
            <person name="Aquadro C.F."/>
            <person name="Ardell D.H."/>
            <person name="Arguello R."/>
            <person name="Artieri C.G."/>
            <person name="Barbash D.A."/>
            <person name="Barker D."/>
            <person name="Barsanti P."/>
            <person name="Batterham P."/>
            <person name="Batzoglou S."/>
            <person name="Begun D."/>
            <person name="Bhutkar A."/>
            <person name="Blanco E."/>
            <person name="Bosak S.A."/>
            <person name="Bradley R.K."/>
            <person name="Brand A.D."/>
            <person name="Brent M.R."/>
            <person name="Brooks A.N."/>
            <person name="Brown R.H."/>
            <person name="Butlin R.K."/>
            <person name="Caggese C."/>
            <person name="Calvi B.R."/>
            <person name="Bernardo de Carvalho A."/>
            <person name="Caspi A."/>
            <person name="Castrezana S."/>
            <person name="Celniker S.E."/>
            <person name="Chang J.L."/>
            <person name="Chapple C."/>
            <person name="Chatterji S."/>
            <person name="Chinwalla A."/>
            <person name="Civetta A."/>
            <person name="Clifton S.W."/>
            <person name="Comeron J.M."/>
            <person name="Costello J.C."/>
            <person name="Coyne J.A."/>
            <person name="Daub J."/>
            <person name="David R.G."/>
            <person name="Delcher A.L."/>
            <person name="Delehaunty K."/>
            <person name="Do C.B."/>
            <person name="Ebling H."/>
            <person name="Edwards K."/>
            <person name="Eickbush T."/>
            <person name="Evans J.D."/>
            <person name="Filipski A."/>
            <person name="Findeiss S."/>
            <person name="Freyhult E."/>
            <person name="Fulton L."/>
            <person name="Fulton R."/>
            <person name="Garcia A.C."/>
            <person name="Gardiner A."/>
            <person name="Garfield D.A."/>
            <person name="Garvin B.E."/>
            <person name="Gibson G."/>
            <person name="Gilbert D."/>
            <person name="Gnerre S."/>
            <person name="Godfrey J."/>
            <person name="Good R."/>
            <person name="Gotea V."/>
            <person name="Gravely B."/>
            <person name="Greenberg A.J."/>
            <person name="Griffiths-Jones S."/>
            <person name="Gross S."/>
            <person name="Guigo R."/>
            <person name="Gustafson E.A."/>
            <person name="Haerty W."/>
            <person name="Hahn M.W."/>
            <person name="Halligan D.L."/>
            <person name="Halpern A.L."/>
            <person name="Halter G.M."/>
            <person name="Han M.V."/>
            <person name="Heger A."/>
            <person name="Hillier L."/>
            <person name="Hinrichs A.S."/>
            <person name="Holmes I."/>
            <person name="Hoskins R.A."/>
            <person name="Hubisz M.J."/>
            <person name="Hultmark D."/>
            <person name="Huntley M.A."/>
            <person name="Jaffe D.B."/>
            <person name="Jagadeeshan S."/>
            <person name="Jeck W.R."/>
            <person name="Johnson J."/>
            <person name="Jones C.D."/>
            <person name="Jordan W.C."/>
            <person name="Karpen G.H."/>
            <person name="Kataoka E."/>
            <person name="Keightley P.D."/>
            <person name="Kheradpour P."/>
            <person name="Kirkness E.F."/>
            <person name="Koerich L.B."/>
            <person name="Kristiansen K."/>
            <person name="Kudrna D."/>
            <person name="Kulathinal R.J."/>
            <person name="Kumar S."/>
            <person name="Kwok R."/>
            <person name="Lander E."/>
            <person name="Langley C.H."/>
            <person name="Lapoint R."/>
            <person name="Lazzaro B.P."/>
            <person name="Lee S.J."/>
            <person name="Levesque L."/>
            <person name="Li R."/>
            <person name="Lin C.F."/>
            <person name="Lin M.F."/>
            <person name="Lindblad-Toh K."/>
            <person name="Llopart A."/>
            <person name="Long M."/>
            <person name="Low L."/>
            <person name="Lozovsky E."/>
            <person name="Lu J."/>
            <person name="Luo M."/>
            <person name="Machado C.A."/>
            <person name="Makalowski W."/>
            <person name="Marzo M."/>
            <person name="Matsuda M."/>
            <person name="Matzkin L."/>
            <person name="McAllister B."/>
            <person name="McBride C.S."/>
            <person name="McKernan B."/>
            <person name="McKernan K."/>
            <person name="Mendez-Lago M."/>
            <person name="Minx P."/>
            <person name="Mollenhauer M.U."/>
            <person name="Montooth K."/>
            <person name="Mount S.M."/>
            <person name="Mu X."/>
            <person name="Myers E."/>
            <person name="Negre B."/>
            <person name="Newfeld S."/>
            <person name="Nielsen R."/>
            <person name="Noor M.A."/>
            <person name="O'Grady P."/>
            <person name="Pachter L."/>
            <person name="Papaceit M."/>
            <person name="Parisi M.J."/>
            <person name="Parisi M."/>
            <person name="Parts L."/>
            <person name="Pedersen J.S."/>
            <person name="Pesole G."/>
            <person name="Phillippy A.M."/>
            <person name="Ponting C.P."/>
            <person name="Pop M."/>
            <person name="Porcelli D."/>
            <person name="Powell J.R."/>
            <person name="Prohaska S."/>
            <person name="Pruitt K."/>
            <person name="Puig M."/>
            <person name="Quesneville H."/>
            <person name="Ram K.R."/>
            <person name="Rand D."/>
            <person name="Rasmussen M.D."/>
            <person name="Reed L.K."/>
            <person name="Reenan R."/>
            <person name="Reily A."/>
            <person name="Remington K.A."/>
            <person name="Rieger T.T."/>
            <person name="Ritchie M.G."/>
            <person name="Robin C."/>
            <person name="Rogers Y.H."/>
            <person name="Rohde C."/>
            <person name="Rozas J."/>
            <person name="Rubenfield M.J."/>
            <person name="Ruiz A."/>
            <person name="Russo S."/>
            <person name="Salzberg S.L."/>
            <person name="Sanchez-Gracia A."/>
            <person name="Saranga D.J."/>
            <person name="Sato H."/>
            <person name="Schaeffer S.W."/>
            <person name="Schatz M.C."/>
            <person name="Schlenke T."/>
            <person name="Schwartz R."/>
            <person name="Segarra C."/>
            <person name="Singh R.S."/>
            <person name="Sirot L."/>
            <person name="Sirota M."/>
            <person name="Sisneros N.B."/>
            <person name="Smith C.D."/>
            <person name="Smith T.F."/>
            <person name="Spieth J."/>
            <person name="Stage D.E."/>
            <person name="Stark A."/>
            <person name="Stephan W."/>
            <person name="Strausberg R.L."/>
            <person name="Strempel S."/>
            <person name="Sturgill D."/>
            <person name="Sutton G."/>
            <person name="Sutton G.G."/>
            <person name="Tao W."/>
            <person name="Teichmann S."/>
            <person name="Tobari Y.N."/>
            <person name="Tomimura Y."/>
            <person name="Tsolas J.M."/>
            <person name="Valente V.L."/>
            <person name="Venter E."/>
            <person name="Venter J.C."/>
            <person name="Vicario S."/>
            <person name="Vieira F.G."/>
            <person name="Vilella A.J."/>
            <person name="Villasante A."/>
            <person name="Walenz B."/>
            <person name="Wang J."/>
            <person name="Wasserman M."/>
            <person name="Watts T."/>
            <person name="Wilson D."/>
            <person name="Wilson R.K."/>
            <person name="Wing R.A."/>
            <person name="Wolfner M.F."/>
            <person name="Wong A."/>
            <person name="Wong G.K."/>
            <person name="Wu C.I."/>
            <person name="Wu G."/>
            <person name="Yamamoto D."/>
            <person name="Yang H.P."/>
            <person name="Yang S.P."/>
            <person name="Yorke J.A."/>
            <person name="Yoshida K."/>
            <person name="Zdobnov E."/>
            <person name="Zhang P."/>
            <person name="Zhang Y."/>
            <person name="Zimin A.V."/>
            <person name="Baldwin J."/>
            <person name="Abdouelleil A."/>
            <person name="Abdulkadir J."/>
            <person name="Abebe A."/>
            <person name="Abera B."/>
            <person name="Abreu J."/>
            <person name="Acer S.C."/>
            <person name="Aftuck L."/>
            <person name="Alexander A."/>
            <person name="An P."/>
            <person name="Anderson E."/>
            <person name="Anderson S."/>
            <person name="Arachi H."/>
            <person name="Azer M."/>
            <person name="Bachantsang P."/>
            <person name="Barry A."/>
            <person name="Bayul T."/>
            <person name="Berlin A."/>
            <person name="Bessette D."/>
            <person name="Bloom T."/>
            <person name="Blye J."/>
            <person name="Boguslavskiy L."/>
            <person name="Bonnet C."/>
            <person name="Boukhgalter B."/>
            <person name="Bourzgui I."/>
            <person name="Brown A."/>
            <person name="Cahill P."/>
            <person name="Channer S."/>
            <person name="Cheshatsang Y."/>
            <person name="Chuda L."/>
            <person name="Citroen M."/>
            <person name="Collymore A."/>
            <person name="Cooke P."/>
            <person name="Costello M."/>
            <person name="D'Aco K."/>
            <person name="Daza R."/>
            <person name="De Haan G."/>
            <person name="DeGray S."/>
            <person name="DeMaso C."/>
            <person name="Dhargay N."/>
            <person name="Dooley K."/>
            <person name="Dooley E."/>
            <person name="Doricent M."/>
            <person name="Dorje P."/>
            <person name="Dorjee K."/>
            <person name="Dupes A."/>
            <person name="Elong R."/>
            <person name="Falk J."/>
            <person name="Farina A."/>
            <person name="Faro S."/>
            <person name="Ferguson D."/>
            <person name="Fisher S."/>
            <person name="Foley C.D."/>
            <person name="Franke A."/>
            <person name="Friedrich D."/>
            <person name="Gadbois L."/>
            <person name="Gearin G."/>
            <person name="Gearin C.R."/>
            <person name="Giannoukos G."/>
            <person name="Goode T."/>
            <person name="Graham J."/>
            <person name="Grandbois E."/>
            <person name="Grewal S."/>
            <person name="Gyaltsen K."/>
            <person name="Hafez N."/>
            <person name="Hagos B."/>
            <person name="Hall J."/>
            <person name="Henson C."/>
            <person name="Hollinger A."/>
            <person name="Honan T."/>
            <person name="Huard M.D."/>
            <person name="Hughes L."/>
            <person name="Hurhula B."/>
            <person name="Husby M.E."/>
            <person name="Kamat A."/>
            <person name="Kanga B."/>
            <person name="Kashin S."/>
            <person name="Khazanovich D."/>
            <person name="Kisner P."/>
            <person name="Lance K."/>
            <person name="Lara M."/>
            <person name="Lee W."/>
            <person name="Lennon N."/>
            <person name="Letendre F."/>
            <person name="LeVine R."/>
            <person name="Lipovsky A."/>
            <person name="Liu X."/>
            <person name="Liu J."/>
            <person name="Liu S."/>
            <person name="Lokyitsang T."/>
            <person name="Lokyitsang Y."/>
            <person name="Lubonja R."/>
            <person name="Lui A."/>
            <person name="MacDonald P."/>
            <person name="Magnisalis V."/>
            <person name="Maru K."/>
            <person name="Matthews C."/>
            <person name="McCusker W."/>
            <person name="McDonough S."/>
            <person name="Mehta T."/>
            <person name="Meldrim J."/>
            <person name="Meneus L."/>
            <person name="Mihai O."/>
            <person name="Mihalev A."/>
            <person name="Mihova T."/>
            <person name="Mittelman R."/>
            <person name="Mlenga V."/>
            <person name="Montmayeur A."/>
            <person name="Mulrain L."/>
            <person name="Navidi A."/>
            <person name="Naylor J."/>
            <person name="Negash T."/>
            <person name="Nguyen T."/>
            <person name="Nguyen N."/>
            <person name="Nicol R."/>
            <person name="Norbu C."/>
            <person name="Norbu N."/>
            <person name="Novod N."/>
            <person name="O'Neill B."/>
            <person name="Osman S."/>
            <person name="Markiewicz E."/>
            <person name="Oyono O.L."/>
            <person name="Patti C."/>
            <person name="Phunkhang P."/>
            <person name="Pierre F."/>
            <person name="Priest M."/>
            <person name="Raghuraman S."/>
            <person name="Rege F."/>
            <person name="Reyes R."/>
            <person name="Rise C."/>
            <person name="Rogov P."/>
            <person name="Ross K."/>
            <person name="Ryan E."/>
            <person name="Settipalli S."/>
            <person name="Shea T."/>
            <person name="Sherpa N."/>
            <person name="Shi L."/>
            <person name="Shih D."/>
            <person name="Sparrow T."/>
            <person name="Spaulding J."/>
            <person name="Stalker J."/>
            <person name="Stange-Thomann N."/>
            <person name="Stavropoulos S."/>
            <person name="Stone C."/>
            <person name="Strader C."/>
            <person name="Tesfaye S."/>
            <person name="Thomson T."/>
            <person name="Thoulutsang Y."/>
            <person name="Thoulutsang D."/>
            <person name="Topham K."/>
            <person name="Topping I."/>
            <person name="Tsamla T."/>
            <person name="Vassiliev H."/>
            <person name="Vo A."/>
            <person name="Wangchuk T."/>
            <person name="Wangdi T."/>
            <person name="Weiand M."/>
            <person name="Wilkinson J."/>
            <person name="Wilson A."/>
            <person name="Yadav S."/>
            <person name="Young G."/>
            <person name="Yu Q."/>
            <person name="Zembek L."/>
            <person name="Zhong D."/>
            <person name="Zimmer A."/>
            <person name="Zwirko Z."/>
            <person name="Jaffe D.B."/>
            <person name="Alvarez P."/>
            <person name="Brockman W."/>
            <person name="Butler J."/>
            <person name="Chin C."/>
            <person name="Gnerre S."/>
            <person name="Grabherr M."/>
            <person name="Kleber M."/>
            <person name="Mauceli E."/>
            <person name="MacCallum I."/>
        </authorList>
    </citation>
    <scope>NUCLEOTIDE SEQUENCE [LARGE SCALE GENOMIC DNA]</scope>
    <source>
        <strain evidence="11">Tucson 14024-0371.13</strain>
    </source>
</reference>
<dbReference type="Gene3D" id="1.20.80.60">
    <property type="match status" value="1"/>
</dbReference>
<dbReference type="GO" id="GO:0005769">
    <property type="term" value="C:early endosome"/>
    <property type="evidence" value="ECO:0007669"/>
    <property type="project" value="UniProtKB-SubCell"/>
</dbReference>
<evidence type="ECO:0000256" key="1">
    <source>
        <dbReference type="ARBA" id="ARBA00004184"/>
    </source>
</evidence>
<dbReference type="Gene3D" id="3.30.1520.10">
    <property type="entry name" value="Phox-like domain"/>
    <property type="match status" value="1"/>
</dbReference>
<evidence type="ECO:0000259" key="8">
    <source>
        <dbReference type="PROSITE" id="PS50195"/>
    </source>
</evidence>
<dbReference type="InterPro" id="IPR029071">
    <property type="entry name" value="Ubiquitin-like_domsf"/>
</dbReference>
<dbReference type="HOGENOM" id="CLU_028138_0_0_1"/>
<dbReference type="FunFam" id="2.30.42.10:FF:000061">
    <property type="entry name" value="sorting nexin-27 isoform X2"/>
    <property type="match status" value="1"/>
</dbReference>
<dbReference type="InterPro" id="IPR000159">
    <property type="entry name" value="RA_dom"/>
</dbReference>
<dbReference type="InterPro" id="IPR037833">
    <property type="entry name" value="SNX27_PX"/>
</dbReference>
<dbReference type="PROSITE" id="PS50106">
    <property type="entry name" value="PDZ"/>
    <property type="match status" value="1"/>
</dbReference>
<dbReference type="GeneID" id="6504150"/>
<dbReference type="Pfam" id="PF00788">
    <property type="entry name" value="RA"/>
    <property type="match status" value="1"/>
</dbReference>
<dbReference type="InterPro" id="IPR001683">
    <property type="entry name" value="PX_dom"/>
</dbReference>
<dbReference type="SMART" id="SM00312">
    <property type="entry name" value="PX"/>
    <property type="match status" value="1"/>
</dbReference>
<evidence type="ECO:0000256" key="3">
    <source>
        <dbReference type="ARBA" id="ARBA00022753"/>
    </source>
</evidence>
<dbReference type="GO" id="GO:0006886">
    <property type="term" value="P:intracellular protein transport"/>
    <property type="evidence" value="ECO:0007669"/>
    <property type="project" value="TreeGrafter"/>
</dbReference>
<dbReference type="eggNOG" id="KOG3784">
    <property type="taxonomic scope" value="Eukaryota"/>
</dbReference>
<dbReference type="Proteomes" id="UP000007801">
    <property type="component" value="Unassembled WGS sequence"/>
</dbReference>
<dbReference type="CDD" id="cd06886">
    <property type="entry name" value="PX_SNX27"/>
    <property type="match status" value="1"/>
</dbReference>
<dbReference type="OrthoDB" id="10036828at2759"/>
<dbReference type="InterPro" id="IPR036034">
    <property type="entry name" value="PDZ_sf"/>
</dbReference>
<dbReference type="InterPro" id="IPR036871">
    <property type="entry name" value="PX_dom_sf"/>
</dbReference>
<comment type="subcellular location">
    <subcellularLocation>
        <location evidence="2">Early endosome</location>
    </subcellularLocation>
    <subcellularLocation>
        <location evidence="1">Endomembrane system</location>
        <topology evidence="1">Peripheral membrane protein</topology>
    </subcellularLocation>
</comment>
<dbReference type="InterPro" id="IPR037827">
    <property type="entry name" value="SNX27_FERM-like_dom"/>
</dbReference>
<feature type="domain" description="PX" evidence="8">
    <location>
        <begin position="164"/>
        <end position="285"/>
    </location>
</feature>
<dbReference type="CDD" id="cd13338">
    <property type="entry name" value="FERM-like_C_SNX27"/>
    <property type="match status" value="1"/>
</dbReference>
<dbReference type="InParanoid" id="B3MSH0"/>
<sequence>MSSIVGENLPAPPPLPPTTTVTANTVAASMGSVGSGSGTVGGGGGGGGITTTAANGPRVVTIYKTETGFGFNVRGQVSEGGQLRSINGELYAPLQHVSAVLENGAAEKAGIKKGDRILEVNGVSVEGATHKQVVDLIKSGGDCLTLTVISVTQQEADRLEPQEDQSGYSYIDYSDKRSLPISIPDYGIVNRNGERYIVFNIHMAGRQLCSRRYREFANLHSLLRKEFSGFSFPKLPGKWPFQLSEQQLDTRRRGLEQYLEKVCAVRVIAESDAVQDFLTDTEDDISASPVDIKVMLPDHEVSTVSVKKSSNAQVVWEILVQRANLTAYTQQYFYLFEIVEYNFERKLQPHEIPHQLYVQNYSTASSTCLCVRRWLFSVSKELTLPEGEQAGRFIFYQAVDEVNRGNIRADGRLYELKALQDAKKAADYLALARTLPGYGDVVFPHCSCDSRKEGHVVPAVGMKSFRLHACREDGSLEAQMVELTWDSIKHYESDEESMSFCFQYNRPDKPARWVKVYTPYHAFLADCFDRIMEERKWDDSGD</sequence>
<evidence type="ECO:0000256" key="4">
    <source>
        <dbReference type="ARBA" id="ARBA00023121"/>
    </source>
</evidence>
<dbReference type="InterPro" id="IPR001478">
    <property type="entry name" value="PDZ"/>
</dbReference>
<evidence type="ECO:0000259" key="9">
    <source>
        <dbReference type="PROSITE" id="PS50200"/>
    </source>
</evidence>
<proteinExistence type="predicted"/>
<dbReference type="Pfam" id="PF00595">
    <property type="entry name" value="PDZ"/>
    <property type="match status" value="1"/>
</dbReference>
<evidence type="ECO:0000313" key="11">
    <source>
        <dbReference type="Proteomes" id="UP000007801"/>
    </source>
</evidence>
<dbReference type="SUPFAM" id="SSF54236">
    <property type="entry name" value="Ubiquitin-like"/>
    <property type="match status" value="1"/>
</dbReference>
<dbReference type="SUPFAM" id="SSF50156">
    <property type="entry name" value="PDZ domain-like"/>
    <property type="match status" value="1"/>
</dbReference>
<dbReference type="AlphaFoldDB" id="B3MSH0"/>
<dbReference type="PROSITE" id="PS50195">
    <property type="entry name" value="PX"/>
    <property type="match status" value="1"/>
</dbReference>
<dbReference type="PROSITE" id="PS50200">
    <property type="entry name" value="RA"/>
    <property type="match status" value="1"/>
</dbReference>